<reference evidence="1" key="1">
    <citation type="submission" date="2021-03" db="EMBL/GenBank/DDBJ databases">
        <authorList>
            <person name="Bekaert M."/>
        </authorList>
    </citation>
    <scope>NUCLEOTIDE SEQUENCE</scope>
</reference>
<accession>A0A8S3UT21</accession>
<proteinExistence type="predicted"/>
<dbReference type="Proteomes" id="UP000683360">
    <property type="component" value="Unassembled WGS sequence"/>
</dbReference>
<dbReference type="AlphaFoldDB" id="A0A8S3UT21"/>
<gene>
    <name evidence="1" type="ORF">MEDL_57464</name>
</gene>
<organism evidence="1 2">
    <name type="scientific">Mytilus edulis</name>
    <name type="common">Blue mussel</name>
    <dbReference type="NCBI Taxonomy" id="6550"/>
    <lineage>
        <taxon>Eukaryota</taxon>
        <taxon>Metazoa</taxon>
        <taxon>Spiralia</taxon>
        <taxon>Lophotrochozoa</taxon>
        <taxon>Mollusca</taxon>
        <taxon>Bivalvia</taxon>
        <taxon>Autobranchia</taxon>
        <taxon>Pteriomorphia</taxon>
        <taxon>Mytilida</taxon>
        <taxon>Mytiloidea</taxon>
        <taxon>Mytilidae</taxon>
        <taxon>Mytilinae</taxon>
        <taxon>Mytilus</taxon>
    </lineage>
</organism>
<evidence type="ECO:0000313" key="1">
    <source>
        <dbReference type="EMBL" id="CAG2245476.1"/>
    </source>
</evidence>
<dbReference type="EMBL" id="CAJPWZ010002772">
    <property type="protein sequence ID" value="CAG2245476.1"/>
    <property type="molecule type" value="Genomic_DNA"/>
</dbReference>
<name>A0A8S3UT21_MYTED</name>
<comment type="caution">
    <text evidence="1">The sequence shown here is derived from an EMBL/GenBank/DDBJ whole genome shotgun (WGS) entry which is preliminary data.</text>
</comment>
<evidence type="ECO:0000313" key="2">
    <source>
        <dbReference type="Proteomes" id="UP000683360"/>
    </source>
</evidence>
<protein>
    <submittedName>
        <fullName evidence="1">Uncharacterized protein</fullName>
    </submittedName>
</protein>
<keyword evidence="2" id="KW-1185">Reference proteome</keyword>
<sequence length="337" mass="38517">MIAYTELKHRSKSEVLYNMLLLTVNGSIIAEIEDFRLKVIGDVMLNTSQEYALLWENIKGSHIPKHTDLYKIKKGILLCSFDREILCQIREIVPDIEVKTLLLNEEASLTSQKDIFSSFWKENPGFVKSTLHQPYLLLSSVLQARKDGTFLTVITEATQVPDITNCSFVNLFGSELWGQVRSIIREHISFEIRLIDCYPSISGAIQFISQLFIDDSIPKYGELIFYQGKLFTNHLQKIASDKPISKYRYGSIDDYCKVAIKTEIANDIRQTFCCIQNGPQKFPKNHISLSLEEVSLHSKYLYPVTLTCVSHDQIVFAFKGTHCSEFDLLSYESTATI</sequence>